<dbReference type="Proteomes" id="UP001347796">
    <property type="component" value="Unassembled WGS sequence"/>
</dbReference>
<evidence type="ECO:0000313" key="2">
    <source>
        <dbReference type="EMBL" id="KAK6165454.1"/>
    </source>
</evidence>
<dbReference type="InterPro" id="IPR005312">
    <property type="entry name" value="DUF1759"/>
</dbReference>
<protein>
    <recommendedName>
        <fullName evidence="4">Gag protein</fullName>
    </recommendedName>
</protein>
<name>A0AAN8IXJ8_PATCE</name>
<comment type="caution">
    <text evidence="2">The sequence shown here is derived from an EMBL/GenBank/DDBJ whole genome shotgun (WGS) entry which is preliminary data.</text>
</comment>
<keyword evidence="3" id="KW-1185">Reference proteome</keyword>
<gene>
    <name evidence="2" type="ORF">SNE40_022380</name>
</gene>
<feature type="compositionally biased region" description="Polar residues" evidence="1">
    <location>
        <begin position="150"/>
        <end position="162"/>
    </location>
</feature>
<evidence type="ECO:0000313" key="3">
    <source>
        <dbReference type="Proteomes" id="UP001347796"/>
    </source>
</evidence>
<feature type="region of interest" description="Disordered" evidence="1">
    <location>
        <begin position="143"/>
        <end position="162"/>
    </location>
</feature>
<dbReference type="Pfam" id="PF03564">
    <property type="entry name" value="DUF1759"/>
    <property type="match status" value="1"/>
</dbReference>
<evidence type="ECO:0000256" key="1">
    <source>
        <dbReference type="SAM" id="MobiDB-lite"/>
    </source>
</evidence>
<sequence>MSSIDKFNYLHSLLERTASRSIHGLTLSDSNYKAAVDILHERFGNTHQIISAHMYELLKIPNCSDDSAQLRFMYDKISVIIRGLESLGVKAQQYGSFLIPVIMSKLPSDICLQKDVWDIQKLLDVIKGELQPREISDTVKVNEQGRNRHPSYSSHQKSTASSLLVGDRNQNKPWIPHCAFCNEEHFSSSCEKIKDINKHRDIYYETK</sequence>
<dbReference type="AlphaFoldDB" id="A0AAN8IXJ8"/>
<dbReference type="EMBL" id="JAZGQO010000021">
    <property type="protein sequence ID" value="KAK6165454.1"/>
    <property type="molecule type" value="Genomic_DNA"/>
</dbReference>
<evidence type="ECO:0008006" key="4">
    <source>
        <dbReference type="Google" id="ProtNLM"/>
    </source>
</evidence>
<organism evidence="2 3">
    <name type="scientific">Patella caerulea</name>
    <name type="common">Rayed Mediterranean limpet</name>
    <dbReference type="NCBI Taxonomy" id="87958"/>
    <lineage>
        <taxon>Eukaryota</taxon>
        <taxon>Metazoa</taxon>
        <taxon>Spiralia</taxon>
        <taxon>Lophotrochozoa</taxon>
        <taxon>Mollusca</taxon>
        <taxon>Gastropoda</taxon>
        <taxon>Patellogastropoda</taxon>
        <taxon>Patelloidea</taxon>
        <taxon>Patellidae</taxon>
        <taxon>Patella</taxon>
    </lineage>
</organism>
<reference evidence="2 3" key="1">
    <citation type="submission" date="2024-01" db="EMBL/GenBank/DDBJ databases">
        <title>The genome of the rayed Mediterranean limpet Patella caerulea (Linnaeus, 1758).</title>
        <authorList>
            <person name="Anh-Thu Weber A."/>
            <person name="Halstead-Nussloch G."/>
        </authorList>
    </citation>
    <scope>NUCLEOTIDE SEQUENCE [LARGE SCALE GENOMIC DNA]</scope>
    <source>
        <strain evidence="2">AATW-2023a</strain>
        <tissue evidence="2">Whole specimen</tissue>
    </source>
</reference>
<proteinExistence type="predicted"/>
<accession>A0AAN8IXJ8</accession>